<dbReference type="Proteomes" id="UP000789570">
    <property type="component" value="Unassembled WGS sequence"/>
</dbReference>
<feature type="non-terminal residue" evidence="2">
    <location>
        <position position="1"/>
    </location>
</feature>
<dbReference type="AlphaFoldDB" id="A0A9N9IQY7"/>
<proteinExistence type="predicted"/>
<name>A0A9N9IQY7_9GLOM</name>
<keyword evidence="3" id="KW-1185">Reference proteome</keyword>
<feature type="compositionally biased region" description="Polar residues" evidence="1">
    <location>
        <begin position="25"/>
        <end position="42"/>
    </location>
</feature>
<feature type="compositionally biased region" description="Polar residues" evidence="1">
    <location>
        <begin position="1"/>
        <end position="13"/>
    </location>
</feature>
<protein>
    <submittedName>
        <fullName evidence="2">9023_t:CDS:1</fullName>
    </submittedName>
</protein>
<evidence type="ECO:0000313" key="3">
    <source>
        <dbReference type="Proteomes" id="UP000789570"/>
    </source>
</evidence>
<sequence>AISVTGPSYSGTFSPIDEGPHDRYSPTSNKSVIASVTQDHNI</sequence>
<comment type="caution">
    <text evidence="2">The sequence shown here is derived from an EMBL/GenBank/DDBJ whole genome shotgun (WGS) entry which is preliminary data.</text>
</comment>
<feature type="region of interest" description="Disordered" evidence="1">
    <location>
        <begin position="1"/>
        <end position="42"/>
    </location>
</feature>
<dbReference type="EMBL" id="CAJVPQ010016750">
    <property type="protein sequence ID" value="CAG8746485.1"/>
    <property type="molecule type" value="Genomic_DNA"/>
</dbReference>
<gene>
    <name evidence="2" type="ORF">FCALED_LOCUS15993</name>
</gene>
<reference evidence="2" key="1">
    <citation type="submission" date="2021-06" db="EMBL/GenBank/DDBJ databases">
        <authorList>
            <person name="Kallberg Y."/>
            <person name="Tangrot J."/>
            <person name="Rosling A."/>
        </authorList>
    </citation>
    <scope>NUCLEOTIDE SEQUENCE</scope>
    <source>
        <strain evidence="2">UK204</strain>
    </source>
</reference>
<organism evidence="2 3">
    <name type="scientific">Funneliformis caledonium</name>
    <dbReference type="NCBI Taxonomy" id="1117310"/>
    <lineage>
        <taxon>Eukaryota</taxon>
        <taxon>Fungi</taxon>
        <taxon>Fungi incertae sedis</taxon>
        <taxon>Mucoromycota</taxon>
        <taxon>Glomeromycotina</taxon>
        <taxon>Glomeromycetes</taxon>
        <taxon>Glomerales</taxon>
        <taxon>Glomeraceae</taxon>
        <taxon>Funneliformis</taxon>
    </lineage>
</organism>
<evidence type="ECO:0000256" key="1">
    <source>
        <dbReference type="SAM" id="MobiDB-lite"/>
    </source>
</evidence>
<feature type="non-terminal residue" evidence="2">
    <location>
        <position position="42"/>
    </location>
</feature>
<accession>A0A9N9IQY7</accession>
<evidence type="ECO:0000313" key="2">
    <source>
        <dbReference type="EMBL" id="CAG8746485.1"/>
    </source>
</evidence>